<dbReference type="AlphaFoldDB" id="A0A5J5EDH7"/>
<evidence type="ECO:0000313" key="2">
    <source>
        <dbReference type="EMBL" id="KAA8892758.1"/>
    </source>
</evidence>
<proteinExistence type="predicted"/>
<keyword evidence="1" id="KW-0472">Membrane</keyword>
<dbReference type="EMBL" id="VXIS01000602">
    <property type="protein sequence ID" value="KAA8892758.1"/>
    <property type="molecule type" value="Genomic_DNA"/>
</dbReference>
<gene>
    <name evidence="2" type="ORF">FN846DRAFT_914916</name>
</gene>
<accession>A0A5J5EDH7</accession>
<sequence length="58" mass="5848">MSTAATQVESSGDLSNLSVLLCIEALGVAVVQMLLAITMVTIANTVGTILAFAPAKVV</sequence>
<comment type="caution">
    <text evidence="2">The sequence shown here is derived from an EMBL/GenBank/DDBJ whole genome shotgun (WGS) entry which is preliminary data.</text>
</comment>
<dbReference type="InParanoid" id="A0A5J5EDH7"/>
<dbReference type="Proteomes" id="UP000326924">
    <property type="component" value="Unassembled WGS sequence"/>
</dbReference>
<name>A0A5J5EDH7_9PEZI</name>
<evidence type="ECO:0000313" key="3">
    <source>
        <dbReference type="Proteomes" id="UP000326924"/>
    </source>
</evidence>
<evidence type="ECO:0000256" key="1">
    <source>
        <dbReference type="SAM" id="Phobius"/>
    </source>
</evidence>
<reference evidence="2 3" key="1">
    <citation type="submission" date="2019-09" db="EMBL/GenBank/DDBJ databases">
        <title>Draft genome of the ectomycorrhizal ascomycete Sphaerosporella brunnea.</title>
        <authorList>
            <consortium name="DOE Joint Genome Institute"/>
            <person name="Benucci G.M."/>
            <person name="Marozzi G."/>
            <person name="Antonielli L."/>
            <person name="Sanchez S."/>
            <person name="Marco P."/>
            <person name="Wang X."/>
            <person name="Falini L.B."/>
            <person name="Barry K."/>
            <person name="Haridas S."/>
            <person name="Lipzen A."/>
            <person name="Labutti K."/>
            <person name="Grigoriev I.V."/>
            <person name="Murat C."/>
            <person name="Martin F."/>
            <person name="Albertini E."/>
            <person name="Donnini D."/>
            <person name="Bonito G."/>
        </authorList>
    </citation>
    <scope>NUCLEOTIDE SEQUENCE [LARGE SCALE GENOMIC DNA]</scope>
    <source>
        <strain evidence="2 3">Sb_GMNB300</strain>
    </source>
</reference>
<feature type="transmembrane region" description="Helical" evidence="1">
    <location>
        <begin position="25"/>
        <end position="53"/>
    </location>
</feature>
<keyword evidence="3" id="KW-1185">Reference proteome</keyword>
<protein>
    <submittedName>
        <fullName evidence="2">Uncharacterized protein</fullName>
    </submittedName>
</protein>
<keyword evidence="1" id="KW-0812">Transmembrane</keyword>
<keyword evidence="1" id="KW-1133">Transmembrane helix</keyword>
<organism evidence="2 3">
    <name type="scientific">Sphaerosporella brunnea</name>
    <dbReference type="NCBI Taxonomy" id="1250544"/>
    <lineage>
        <taxon>Eukaryota</taxon>
        <taxon>Fungi</taxon>
        <taxon>Dikarya</taxon>
        <taxon>Ascomycota</taxon>
        <taxon>Pezizomycotina</taxon>
        <taxon>Pezizomycetes</taxon>
        <taxon>Pezizales</taxon>
        <taxon>Pyronemataceae</taxon>
        <taxon>Sphaerosporella</taxon>
    </lineage>
</organism>